<name>A0A366S8K3_9HYPO</name>
<dbReference type="RefSeq" id="XP_031019829.1">
    <property type="nucleotide sequence ID" value="XM_031156123.1"/>
</dbReference>
<dbReference type="OrthoDB" id="309640at2759"/>
<dbReference type="InterPro" id="IPR001920">
    <property type="entry name" value="Asp/Glu_race"/>
</dbReference>
<dbReference type="EMBL" id="QKXC01000041">
    <property type="protein sequence ID" value="RBR25238.1"/>
    <property type="molecule type" value="Genomic_DNA"/>
</dbReference>
<protein>
    <submittedName>
        <fullName evidence="3">Uncharacterized protein</fullName>
    </submittedName>
</protein>
<evidence type="ECO:0000313" key="4">
    <source>
        <dbReference type="Proteomes" id="UP000253153"/>
    </source>
</evidence>
<gene>
    <name evidence="3" type="ORF">FIESC28_01973</name>
</gene>
<evidence type="ECO:0000256" key="1">
    <source>
        <dbReference type="ARBA" id="ARBA00007847"/>
    </source>
</evidence>
<comment type="similarity">
    <text evidence="1">Belongs to the aspartate/glutamate racemases family.</text>
</comment>
<dbReference type="GeneID" id="41991419"/>
<keyword evidence="2" id="KW-0413">Isomerase</keyword>
<reference evidence="3 4" key="1">
    <citation type="submission" date="2018-06" db="EMBL/GenBank/DDBJ databases">
        <title>Fusarium incarnatum-equiseti species complex species 28.</title>
        <authorList>
            <person name="Gardiner D.M."/>
        </authorList>
    </citation>
    <scope>NUCLEOTIDE SEQUENCE [LARGE SCALE GENOMIC DNA]</scope>
    <source>
        <strain evidence="3 4">FIESC_28</strain>
    </source>
</reference>
<keyword evidence="4" id="KW-1185">Reference proteome</keyword>
<sequence>MKTILLLGGMTPDVTALYYNKINTSVRAQLGKRTAAPLYMYSANLEDMIQYAMKGDWSSFASTYEEPINLLGEKVDGVAICAILAHKVAARLSDVAAASSIPLLHITDFLATYITTTHPGVRRLGLLGPKISMLDSQDPDFFVGRLQSTSCGFQVIVPETEQDIEEVNRGMLEEVAKGVSFVTTSTKAMFINQAKKLVTRGAQVIILGSTDLGFVLKQEDLGNVPVIEPAAAHAEGLARWICGDTKV</sequence>
<dbReference type="Pfam" id="PF01177">
    <property type="entry name" value="Asp_Glu_race"/>
    <property type="match status" value="1"/>
</dbReference>
<comment type="caution">
    <text evidence="3">The sequence shown here is derived from an EMBL/GenBank/DDBJ whole genome shotgun (WGS) entry which is preliminary data.</text>
</comment>
<dbReference type="AlphaFoldDB" id="A0A366S8K3"/>
<dbReference type="Proteomes" id="UP000253153">
    <property type="component" value="Unassembled WGS sequence"/>
</dbReference>
<organism evidence="3 4">
    <name type="scientific">Fusarium coffeatum</name>
    <dbReference type="NCBI Taxonomy" id="231269"/>
    <lineage>
        <taxon>Eukaryota</taxon>
        <taxon>Fungi</taxon>
        <taxon>Dikarya</taxon>
        <taxon>Ascomycota</taxon>
        <taxon>Pezizomycotina</taxon>
        <taxon>Sordariomycetes</taxon>
        <taxon>Hypocreomycetidae</taxon>
        <taxon>Hypocreales</taxon>
        <taxon>Nectriaceae</taxon>
        <taxon>Fusarium</taxon>
        <taxon>Fusarium incarnatum-equiseti species complex</taxon>
    </lineage>
</organism>
<evidence type="ECO:0000256" key="2">
    <source>
        <dbReference type="ARBA" id="ARBA00023235"/>
    </source>
</evidence>
<dbReference type="PANTHER" id="PTHR21198">
    <property type="entry name" value="GLUTAMATE RACEMASE"/>
    <property type="match status" value="1"/>
</dbReference>
<dbReference type="InterPro" id="IPR015942">
    <property type="entry name" value="Asp/Glu/hydantoin_racemase"/>
</dbReference>
<dbReference type="PANTHER" id="PTHR21198:SF7">
    <property type="entry name" value="ASPARTATE-GLUTAMATE RACEMASE FAMILY"/>
    <property type="match status" value="1"/>
</dbReference>
<dbReference type="GO" id="GO:0047661">
    <property type="term" value="F:amino-acid racemase activity"/>
    <property type="evidence" value="ECO:0007669"/>
    <property type="project" value="InterPro"/>
</dbReference>
<dbReference type="SUPFAM" id="SSF53681">
    <property type="entry name" value="Aspartate/glutamate racemase"/>
    <property type="match status" value="2"/>
</dbReference>
<accession>A0A366S8K3</accession>
<proteinExistence type="inferred from homology"/>
<evidence type="ECO:0000313" key="3">
    <source>
        <dbReference type="EMBL" id="RBR25238.1"/>
    </source>
</evidence>
<dbReference type="NCBIfam" id="TIGR00035">
    <property type="entry name" value="asp_race"/>
    <property type="match status" value="1"/>
</dbReference>
<dbReference type="InterPro" id="IPR004380">
    <property type="entry name" value="Asp_race"/>
</dbReference>
<dbReference type="Gene3D" id="3.40.50.1860">
    <property type="match status" value="2"/>
</dbReference>